<sequence>TYYIYSVNSEDAENSSYITDSGSTNPIPAAPTIGSATVLSSTSIRWSFTDNADNETGFKIHDASHNTVATVSTAGASSITETGLTANTQYIRHVHAFNGAGDSAASTSVSKYTLAASPSVTPSKDTTSWYNNTIITFTSNVSLGVGGVSYYRYAFTEAATGVITNFNTLWNSGTLSIPISTSGIYYLHIKGYNAENVATSQASYGPFHFDLEKPIVKITSHTSGDYVKGEITLEADISDNVGVTDVGFYDNSLSSRISTTRKASFDTRKVEDGKRKIYAQVSDAAGSTSANIITLNVDNVKPSAPVPANPDKAKDKDTSKGAIEEVKKGQTVKVYFQIKEKTADNRSS</sequence>
<dbReference type="CDD" id="cd00063">
    <property type="entry name" value="FN3"/>
    <property type="match status" value="1"/>
</dbReference>
<accession>A0A0F8YKD9</accession>
<dbReference type="InterPro" id="IPR013783">
    <property type="entry name" value="Ig-like_fold"/>
</dbReference>
<evidence type="ECO:0000256" key="1">
    <source>
        <dbReference type="SAM" id="MobiDB-lite"/>
    </source>
</evidence>
<feature type="domain" description="Fibronectin type-III" evidence="2">
    <location>
        <begin position="27"/>
        <end position="116"/>
    </location>
</feature>
<proteinExistence type="predicted"/>
<dbReference type="Gene3D" id="2.60.40.10">
    <property type="entry name" value="Immunoglobulins"/>
    <property type="match status" value="2"/>
</dbReference>
<feature type="compositionally biased region" description="Basic and acidic residues" evidence="1">
    <location>
        <begin position="311"/>
        <end position="322"/>
    </location>
</feature>
<feature type="non-terminal residue" evidence="3">
    <location>
        <position position="1"/>
    </location>
</feature>
<comment type="caution">
    <text evidence="3">The sequence shown here is derived from an EMBL/GenBank/DDBJ whole genome shotgun (WGS) entry which is preliminary data.</text>
</comment>
<reference evidence="3" key="1">
    <citation type="journal article" date="2015" name="Nature">
        <title>Complex archaea that bridge the gap between prokaryotes and eukaryotes.</title>
        <authorList>
            <person name="Spang A."/>
            <person name="Saw J.H."/>
            <person name="Jorgensen S.L."/>
            <person name="Zaremba-Niedzwiedzka K."/>
            <person name="Martijn J."/>
            <person name="Lind A.E."/>
            <person name="van Eijk R."/>
            <person name="Schleper C."/>
            <person name="Guy L."/>
            <person name="Ettema T.J."/>
        </authorList>
    </citation>
    <scope>NUCLEOTIDE SEQUENCE</scope>
</reference>
<feature type="non-terminal residue" evidence="3">
    <location>
        <position position="348"/>
    </location>
</feature>
<evidence type="ECO:0000259" key="2">
    <source>
        <dbReference type="PROSITE" id="PS50853"/>
    </source>
</evidence>
<dbReference type="Pfam" id="PF00041">
    <property type="entry name" value="fn3"/>
    <property type="match status" value="1"/>
</dbReference>
<protein>
    <recommendedName>
        <fullName evidence="2">Fibronectin type-III domain-containing protein</fullName>
    </recommendedName>
</protein>
<dbReference type="InterPro" id="IPR003961">
    <property type="entry name" value="FN3_dom"/>
</dbReference>
<dbReference type="InterPro" id="IPR036116">
    <property type="entry name" value="FN3_sf"/>
</dbReference>
<dbReference type="AlphaFoldDB" id="A0A0F8YKD9"/>
<gene>
    <name evidence="3" type="ORF">LCGC14_3082670</name>
</gene>
<organism evidence="3">
    <name type="scientific">marine sediment metagenome</name>
    <dbReference type="NCBI Taxonomy" id="412755"/>
    <lineage>
        <taxon>unclassified sequences</taxon>
        <taxon>metagenomes</taxon>
        <taxon>ecological metagenomes</taxon>
    </lineage>
</organism>
<dbReference type="SUPFAM" id="SSF49265">
    <property type="entry name" value="Fibronectin type III"/>
    <property type="match status" value="1"/>
</dbReference>
<feature type="region of interest" description="Disordered" evidence="1">
    <location>
        <begin position="302"/>
        <end position="322"/>
    </location>
</feature>
<dbReference type="EMBL" id="LAZR01065895">
    <property type="protein sequence ID" value="KKK54639.1"/>
    <property type="molecule type" value="Genomic_DNA"/>
</dbReference>
<evidence type="ECO:0000313" key="3">
    <source>
        <dbReference type="EMBL" id="KKK54639.1"/>
    </source>
</evidence>
<name>A0A0F8YKD9_9ZZZZ</name>
<dbReference type="Pfam" id="PF17957">
    <property type="entry name" value="Big_7"/>
    <property type="match status" value="1"/>
</dbReference>
<dbReference type="PROSITE" id="PS50853">
    <property type="entry name" value="FN3"/>
    <property type="match status" value="1"/>
</dbReference>